<evidence type="ECO:0000256" key="5">
    <source>
        <dbReference type="ARBA" id="ARBA00022944"/>
    </source>
</evidence>
<accession>A0AAE3HIE0</accession>
<dbReference type="GO" id="GO:0005886">
    <property type="term" value="C:plasma membrane"/>
    <property type="evidence" value="ECO:0007669"/>
    <property type="project" value="UniProtKB-SubCell"/>
</dbReference>
<dbReference type="InterPro" id="IPR007554">
    <property type="entry name" value="Glycerophosphate_synth"/>
</dbReference>
<evidence type="ECO:0000256" key="3">
    <source>
        <dbReference type="ARBA" id="ARBA00022475"/>
    </source>
</evidence>
<evidence type="ECO:0000313" key="7">
    <source>
        <dbReference type="EMBL" id="MCR1900082.1"/>
    </source>
</evidence>
<dbReference type="GO" id="GO:0047355">
    <property type="term" value="F:CDP-glycerol glycerophosphotransferase activity"/>
    <property type="evidence" value="ECO:0007669"/>
    <property type="project" value="InterPro"/>
</dbReference>
<dbReference type="RefSeq" id="WP_257533045.1">
    <property type="nucleotide sequence ID" value="NZ_JANKAS010000018.1"/>
</dbReference>
<dbReference type="PANTHER" id="PTHR37316:SF3">
    <property type="entry name" value="TEICHOIC ACID GLYCEROL-PHOSPHATE TRANSFERASE"/>
    <property type="match status" value="1"/>
</dbReference>
<evidence type="ECO:0000313" key="8">
    <source>
        <dbReference type="Proteomes" id="UP001205748"/>
    </source>
</evidence>
<dbReference type="SUPFAM" id="SSF53756">
    <property type="entry name" value="UDP-Glycosyltransferase/glycogen phosphorylase"/>
    <property type="match status" value="1"/>
</dbReference>
<dbReference type="GO" id="GO:0019350">
    <property type="term" value="P:teichoic acid biosynthetic process"/>
    <property type="evidence" value="ECO:0007669"/>
    <property type="project" value="UniProtKB-KW"/>
</dbReference>
<proteinExistence type="inferred from homology"/>
<gene>
    <name evidence="7" type="ORF">NSA47_14025</name>
</gene>
<dbReference type="Gene3D" id="3.40.50.11820">
    <property type="match status" value="1"/>
</dbReference>
<keyword evidence="5" id="KW-0777">Teichoic acid biosynthesis</keyword>
<comment type="similarity">
    <text evidence="2">Belongs to the CDP-glycerol glycerophosphotransferase family.</text>
</comment>
<evidence type="ECO:0000256" key="1">
    <source>
        <dbReference type="ARBA" id="ARBA00004202"/>
    </source>
</evidence>
<evidence type="ECO:0000256" key="4">
    <source>
        <dbReference type="ARBA" id="ARBA00022679"/>
    </source>
</evidence>
<evidence type="ECO:0000256" key="2">
    <source>
        <dbReference type="ARBA" id="ARBA00010488"/>
    </source>
</evidence>
<comment type="caution">
    <text evidence="7">The sequence shown here is derived from an EMBL/GenBank/DDBJ whole genome shotgun (WGS) entry which is preliminary data.</text>
</comment>
<evidence type="ECO:0000256" key="6">
    <source>
        <dbReference type="ARBA" id="ARBA00023136"/>
    </source>
</evidence>
<keyword evidence="3" id="KW-1003">Cell membrane</keyword>
<organism evidence="7 8">
    <name type="scientific">Irregularibacter muris</name>
    <dbReference type="NCBI Taxonomy" id="1796619"/>
    <lineage>
        <taxon>Bacteria</taxon>
        <taxon>Bacillati</taxon>
        <taxon>Bacillota</taxon>
        <taxon>Clostridia</taxon>
        <taxon>Eubacteriales</taxon>
        <taxon>Eubacteriaceae</taxon>
        <taxon>Irregularibacter</taxon>
    </lineage>
</organism>
<protein>
    <submittedName>
        <fullName evidence="7">CDP-glycerol glycerophosphotransferase family protein</fullName>
    </submittedName>
</protein>
<dbReference type="AlphaFoldDB" id="A0AAE3HIE0"/>
<keyword evidence="6" id="KW-0472">Membrane</keyword>
<name>A0AAE3HIE0_9FIRM</name>
<keyword evidence="8" id="KW-1185">Reference proteome</keyword>
<dbReference type="InterPro" id="IPR043149">
    <property type="entry name" value="TagF_N"/>
</dbReference>
<sequence>MNTNIRNIVKKALPQKLIEFIKRFVNGNYSYFFWIFPVKRNKIVVCNYYGKGYGDNGKYIVEEILRQKLNYDIVWLLKNDLIGRSELPLQVRVAKYGSLRALYELATAKIWINNSRIAFNPPKRKKQYYIQTWHGGIALKQVEKDVESRLNKDYIESAKYDSYIANLFISNSTFCTNMYRSAFWYNSEILEIGSPRCDILVNQDKEIIKRVRKHFKIDENSHILIYAPTFRADSSTQVYNIDFNRLMKVLDGKFGGQWNILVRLHPNISSKDSFMQYTSKIINATNYTDMYDLLVAGDILITDYSSTMFEFSFTHKPVILYAADIESYVQDRNFYFDIRSLPYPLAENNDQLINIIEKFDLNKYSKSLKNFLTDLGIKENGTASHQIVERIKKIIS</sequence>
<dbReference type="InterPro" id="IPR043148">
    <property type="entry name" value="TagF_C"/>
</dbReference>
<dbReference type="InterPro" id="IPR051612">
    <property type="entry name" value="Teichoic_Acid_Biosynth"/>
</dbReference>
<reference evidence="7" key="1">
    <citation type="submission" date="2022-07" db="EMBL/GenBank/DDBJ databases">
        <title>Enhanced cultured diversity of the mouse gut microbiota enables custom-made synthetic communities.</title>
        <authorList>
            <person name="Afrizal A."/>
        </authorList>
    </citation>
    <scope>NUCLEOTIDE SEQUENCE</scope>
    <source>
        <strain evidence="7">DSM 28593</strain>
    </source>
</reference>
<dbReference type="PANTHER" id="PTHR37316">
    <property type="entry name" value="TEICHOIC ACID GLYCEROL-PHOSPHATE PRIMASE"/>
    <property type="match status" value="1"/>
</dbReference>
<dbReference type="Gene3D" id="3.40.50.12580">
    <property type="match status" value="1"/>
</dbReference>
<dbReference type="Proteomes" id="UP001205748">
    <property type="component" value="Unassembled WGS sequence"/>
</dbReference>
<dbReference type="Pfam" id="PF04464">
    <property type="entry name" value="Glyphos_transf"/>
    <property type="match status" value="1"/>
</dbReference>
<comment type="subcellular location">
    <subcellularLocation>
        <location evidence="1">Cell membrane</location>
        <topology evidence="1">Peripheral membrane protein</topology>
    </subcellularLocation>
</comment>
<keyword evidence="4" id="KW-0808">Transferase</keyword>
<dbReference type="EMBL" id="JANKAS010000018">
    <property type="protein sequence ID" value="MCR1900082.1"/>
    <property type="molecule type" value="Genomic_DNA"/>
</dbReference>